<proteinExistence type="predicted"/>
<dbReference type="Pfam" id="PF03796">
    <property type="entry name" value="DnaB_C"/>
    <property type="match status" value="1"/>
</dbReference>
<dbReference type="InterPro" id="IPR007694">
    <property type="entry name" value="DNA_helicase_DnaB-like_C"/>
</dbReference>
<name>A0A0F9NII3_9ZZZZ</name>
<dbReference type="InterPro" id="IPR027417">
    <property type="entry name" value="P-loop_NTPase"/>
</dbReference>
<organism evidence="2">
    <name type="scientific">marine sediment metagenome</name>
    <dbReference type="NCBI Taxonomy" id="412755"/>
    <lineage>
        <taxon>unclassified sequences</taxon>
        <taxon>metagenomes</taxon>
        <taxon>ecological metagenomes</taxon>
    </lineage>
</organism>
<dbReference type="GO" id="GO:0003678">
    <property type="term" value="F:DNA helicase activity"/>
    <property type="evidence" value="ECO:0007669"/>
    <property type="project" value="InterPro"/>
</dbReference>
<feature type="domain" description="SF4 helicase" evidence="1">
    <location>
        <begin position="158"/>
        <end position="358"/>
    </location>
</feature>
<protein>
    <recommendedName>
        <fullName evidence="1">SF4 helicase domain-containing protein</fullName>
    </recommendedName>
</protein>
<dbReference type="GO" id="GO:0005524">
    <property type="term" value="F:ATP binding"/>
    <property type="evidence" value="ECO:0007669"/>
    <property type="project" value="InterPro"/>
</dbReference>
<dbReference type="SUPFAM" id="SSF52540">
    <property type="entry name" value="P-loop containing nucleoside triphosphate hydrolases"/>
    <property type="match status" value="1"/>
</dbReference>
<comment type="caution">
    <text evidence="2">The sequence shown here is derived from an EMBL/GenBank/DDBJ whole genome shotgun (WGS) entry which is preliminary data.</text>
</comment>
<dbReference type="AlphaFoldDB" id="A0A0F9NII3"/>
<gene>
    <name evidence="2" type="ORF">LCGC14_1023130</name>
</gene>
<dbReference type="Gene3D" id="3.40.50.300">
    <property type="entry name" value="P-loop containing nucleotide triphosphate hydrolases"/>
    <property type="match status" value="1"/>
</dbReference>
<dbReference type="EMBL" id="LAZR01004100">
    <property type="protein sequence ID" value="KKN11787.1"/>
    <property type="molecule type" value="Genomic_DNA"/>
</dbReference>
<evidence type="ECO:0000313" key="2">
    <source>
        <dbReference type="EMBL" id="KKN11787.1"/>
    </source>
</evidence>
<reference evidence="2" key="1">
    <citation type="journal article" date="2015" name="Nature">
        <title>Complex archaea that bridge the gap between prokaryotes and eukaryotes.</title>
        <authorList>
            <person name="Spang A."/>
            <person name="Saw J.H."/>
            <person name="Jorgensen S.L."/>
            <person name="Zaremba-Niedzwiedzka K."/>
            <person name="Martijn J."/>
            <person name="Lind A.E."/>
            <person name="van Eijk R."/>
            <person name="Schleper C."/>
            <person name="Guy L."/>
            <person name="Ettema T.J."/>
        </authorList>
    </citation>
    <scope>NUCLEOTIDE SEQUENCE</scope>
</reference>
<dbReference type="GO" id="GO:0006260">
    <property type="term" value="P:DNA replication"/>
    <property type="evidence" value="ECO:0007669"/>
    <property type="project" value="InterPro"/>
</dbReference>
<accession>A0A0F9NII3</accession>
<evidence type="ECO:0000259" key="1">
    <source>
        <dbReference type="Pfam" id="PF03796"/>
    </source>
</evidence>
<sequence length="430" mass="46301">MTPEELERAALSTLTSLDSIAEARRAGVDTDSFQVAAHADVWAYLCERAETGEMATAPDVLAITGVQLIDDLTDDTNLVGTLAALSLQRRVRFTMIDKVETLNEDPARALMELIGELGALSNASGEGTGHLRRFGADALKRLEEFDAMLADSGGVPAGLTTGLPVFDVVGANWQPGELVSIIGATNAGKSFLMLWLASRAYLVHGSKVLYVSPESTVMDVEYRLDPIAARHLGFEISNTALRNNTQDREVYAQYIAKMAEDRSGEWITRDAGDAGVFDAGTIVALAREHLAGGTRAVPNVLCIDGFHLIKGEGKTWESMQDAALLIKGLAQDMGIVVMAVSQAQRTVLQDVGDAPDLAHAAYGMALMEASNRVIGIAERRGQPLQRVFKVPKARDGMRVTKRQILTFDVNVGNIGQLDDEATVKTSEVEF</sequence>